<protein>
    <submittedName>
        <fullName evidence="1">Uncharacterized protein</fullName>
    </submittedName>
</protein>
<dbReference type="RefSeq" id="WP_334486644.1">
    <property type="nucleotide sequence ID" value="NZ_JAZHRV010000001.1"/>
</dbReference>
<evidence type="ECO:0000313" key="1">
    <source>
        <dbReference type="EMBL" id="MEH2559020.1"/>
    </source>
</evidence>
<accession>A0ABU8BKD2</accession>
<reference evidence="1 2" key="1">
    <citation type="submission" date="2024-02" db="EMBL/GenBank/DDBJ databases">
        <title>Adaptive strategies in a cosmopolitan and abundant soil bacterium.</title>
        <authorList>
            <person name="Carini P."/>
        </authorList>
    </citation>
    <scope>NUCLEOTIDE SEQUENCE [LARGE SCALE GENOMIC DNA]</scope>
    <source>
        <strain evidence="1 2">AZCC 1608</strain>
    </source>
</reference>
<dbReference type="EMBL" id="JAZHRV010000001">
    <property type="protein sequence ID" value="MEH2559020.1"/>
    <property type="molecule type" value="Genomic_DNA"/>
</dbReference>
<comment type="caution">
    <text evidence="1">The sequence shown here is derived from an EMBL/GenBank/DDBJ whole genome shotgun (WGS) entry which is preliminary data.</text>
</comment>
<dbReference type="Proteomes" id="UP001364224">
    <property type="component" value="Unassembled WGS sequence"/>
</dbReference>
<keyword evidence="2" id="KW-1185">Reference proteome</keyword>
<gene>
    <name evidence="1" type="ORF">V1286_006549</name>
</gene>
<evidence type="ECO:0000313" key="2">
    <source>
        <dbReference type="Proteomes" id="UP001364224"/>
    </source>
</evidence>
<sequence>MAKKTVLAIGIEPSLVDFSAFPGLTAELVTSYIKAQIEQLRAMGYDADSCLIDLGDTAEAVAAAALGAKHYDCVVIGAGLREPRERLLLFERIINLVHLGAPQTRICFNTTPADTAEAVRRWIEP</sequence>
<organism evidence="1 2">
    <name type="scientific">Bradyrhizobium algeriense</name>
    <dbReference type="NCBI Taxonomy" id="634784"/>
    <lineage>
        <taxon>Bacteria</taxon>
        <taxon>Pseudomonadati</taxon>
        <taxon>Pseudomonadota</taxon>
        <taxon>Alphaproteobacteria</taxon>
        <taxon>Hyphomicrobiales</taxon>
        <taxon>Nitrobacteraceae</taxon>
        <taxon>Bradyrhizobium</taxon>
    </lineage>
</organism>
<proteinExistence type="predicted"/>
<name>A0ABU8BKD2_9BRAD</name>